<evidence type="ECO:0000313" key="2">
    <source>
        <dbReference type="Proteomes" id="UP000789508"/>
    </source>
</evidence>
<dbReference type="SUPFAM" id="SSF47095">
    <property type="entry name" value="HMG-box"/>
    <property type="match status" value="1"/>
</dbReference>
<name>A0A9N9EZY7_9GLOM</name>
<organism evidence="1 2">
    <name type="scientific">Ambispora leptoticha</name>
    <dbReference type="NCBI Taxonomy" id="144679"/>
    <lineage>
        <taxon>Eukaryota</taxon>
        <taxon>Fungi</taxon>
        <taxon>Fungi incertae sedis</taxon>
        <taxon>Mucoromycota</taxon>
        <taxon>Glomeromycotina</taxon>
        <taxon>Glomeromycetes</taxon>
        <taxon>Archaeosporales</taxon>
        <taxon>Ambisporaceae</taxon>
        <taxon>Ambispora</taxon>
    </lineage>
</organism>
<dbReference type="Proteomes" id="UP000789508">
    <property type="component" value="Unassembled WGS sequence"/>
</dbReference>
<sequence length="193" mass="21928">MSEVHFVSNNKDDTDEQVFTRYYEFPSSHGIKGLKKCSPFLLFRREVSKALKKGGRVKRSGEISTFASKLWKKLGPDEIDQYHRLSAALSRQHASWSISSSTQYLQTSIPNAAAIHRSSRQHIDVQNVSSMELPHQIIGSSMEPTSIPNFILPESEKFMFSKEIWADTNSDLFGLPLVNKPNSQTFSIDDKLY</sequence>
<dbReference type="EMBL" id="CAJVPS010017876">
    <property type="protein sequence ID" value="CAG8695405.1"/>
    <property type="molecule type" value="Genomic_DNA"/>
</dbReference>
<accession>A0A9N9EZY7</accession>
<dbReference type="Gene3D" id="1.10.30.10">
    <property type="entry name" value="High mobility group box domain"/>
    <property type="match status" value="1"/>
</dbReference>
<dbReference type="AlphaFoldDB" id="A0A9N9EZY7"/>
<dbReference type="InterPro" id="IPR036910">
    <property type="entry name" value="HMG_box_dom_sf"/>
</dbReference>
<proteinExistence type="predicted"/>
<protein>
    <submittedName>
        <fullName evidence="1">1272_t:CDS:1</fullName>
    </submittedName>
</protein>
<gene>
    <name evidence="1" type="ORF">ALEPTO_LOCUS11367</name>
</gene>
<comment type="caution">
    <text evidence="1">The sequence shown here is derived from an EMBL/GenBank/DDBJ whole genome shotgun (WGS) entry which is preliminary data.</text>
</comment>
<evidence type="ECO:0000313" key="1">
    <source>
        <dbReference type="EMBL" id="CAG8695405.1"/>
    </source>
</evidence>
<keyword evidence="2" id="KW-1185">Reference proteome</keyword>
<reference evidence="1" key="1">
    <citation type="submission" date="2021-06" db="EMBL/GenBank/DDBJ databases">
        <authorList>
            <person name="Kallberg Y."/>
            <person name="Tangrot J."/>
            <person name="Rosling A."/>
        </authorList>
    </citation>
    <scope>NUCLEOTIDE SEQUENCE</scope>
    <source>
        <strain evidence="1">FL130A</strain>
    </source>
</reference>